<sequence length="950" mass="107667">MEPLTALGLAANLVQLVDFASKLVTRARETYKSVDGALVENSELQAVTENLQTLTSRLHVSSKGPVNRFSSAEKQLHDLCSGCRDATAQLLSALGRLKTKGNHNRWGSFRQALESVWKESEIQSLAIRLERFRRQIDTTLLVLLREQVDQAVLSSDLRTKRVSEQLLGFIDATKTWQADLVETLHQNNWHSNSQEDTALFSSKLSSAVQQQSEDLSRLRIRELLRFPSISDRYESIDEAHKRTFEWVFDEVPETSGRQSQVSMVRHQVWDNFVQWLHDTESLYWLFGKPGSGKSTLMKYLYDDPRTSQHLKDWASDLHLVKAAFFSWNSGTQMQMSQMGFLQTLLYKATKNRPALVSRIFPRRWRSYLLFGGDLHPWTWSELASAMKILTSGSDIRFAFFVDGLDEFDGDGSQLVNLLIDITTSPNVKICAASRPWLVFEEAFSSHPRLRLEDLTAPDVQLYVSEKLQGNAMFLQLQKQGPQLAQDLILEVTGKACGVFLWVRLVVQSLLEGLRDGDTISDLQARLLALPSDLQELFSKILDRLNPHYFAQASRIFQIVRESSEPLTILDLSFAEDGFELALQAEVAPLKPDELTYRVETMRRRLISRCKGLLEVPSVEVEGPAATVQYLHRTVKDFLTSSEIWRSILSGSASSFDPTSALYASCIMRIKTMDPHVDSLFGFLEVIAACIKHVQSIQRKNNSEQVTQVAILGLDELDWAAGQLLSGKCEVSKTNWLLKAAYANQYPIRQNSISDLDFYWGNTKYKLEDLLREGGRANDDSRSFLDYSYKHGLDFYVRHMLEKGSTNLDSFQGASLLILAAYFGNSDGPDCKMVRLLLRHGVDPNELGPGGLESPWQKLLHQPSFIESIDIGKWLEMVSLYLEHGADPCVQTSKGSARYIVKKTCASSSPELSVKMDEVIRKLKSGQKRKTDSHVQLYGLLKLFRRNKHKK</sequence>
<evidence type="ECO:0000256" key="2">
    <source>
        <dbReference type="PROSITE-ProRule" id="PRU00023"/>
    </source>
</evidence>
<dbReference type="GeneID" id="19241330"/>
<dbReference type="SUPFAM" id="SSF48403">
    <property type="entry name" value="Ankyrin repeat"/>
    <property type="match status" value="1"/>
</dbReference>
<dbReference type="Proteomes" id="UP000019373">
    <property type="component" value="Unassembled WGS sequence"/>
</dbReference>
<evidence type="ECO:0000259" key="4">
    <source>
        <dbReference type="Pfam" id="PF25053"/>
    </source>
</evidence>
<dbReference type="InterPro" id="IPR056884">
    <property type="entry name" value="NPHP3-like_N"/>
</dbReference>
<keyword evidence="2" id="KW-0040">ANK repeat</keyword>
<feature type="repeat" description="ANK" evidence="2">
    <location>
        <begin position="811"/>
        <end position="848"/>
    </location>
</feature>
<protein>
    <submittedName>
        <fullName evidence="5">Uncharacterized protein</fullName>
    </submittedName>
</protein>
<gene>
    <name evidence="5" type="ORF">EPUS_06388</name>
</gene>
<dbReference type="OrthoDB" id="443402at2759"/>
<dbReference type="EMBL" id="KE720896">
    <property type="protein sequence ID" value="ERF74119.1"/>
    <property type="molecule type" value="Genomic_DNA"/>
</dbReference>
<dbReference type="Gene3D" id="3.40.50.300">
    <property type="entry name" value="P-loop containing nucleotide triphosphate hydrolases"/>
    <property type="match status" value="1"/>
</dbReference>
<dbReference type="eggNOG" id="ENOG502SHWY">
    <property type="taxonomic scope" value="Eukaryota"/>
</dbReference>
<feature type="domain" description="Nephrocystin 3-like N-terminal" evidence="3">
    <location>
        <begin position="271"/>
        <end position="434"/>
    </location>
</feature>
<dbReference type="InterPro" id="IPR056693">
    <property type="entry name" value="DUF7791"/>
</dbReference>
<dbReference type="InterPro" id="IPR027417">
    <property type="entry name" value="P-loop_NTPase"/>
</dbReference>
<evidence type="ECO:0000313" key="6">
    <source>
        <dbReference type="Proteomes" id="UP000019373"/>
    </source>
</evidence>
<dbReference type="HOGENOM" id="CLU_002341_6_1_1"/>
<reference evidence="6" key="1">
    <citation type="journal article" date="2014" name="BMC Genomics">
        <title>Genome characteristics reveal the impact of lichenization on lichen-forming fungus Endocarpon pusillum Hedwig (Verrucariales, Ascomycota).</title>
        <authorList>
            <person name="Wang Y.-Y."/>
            <person name="Liu B."/>
            <person name="Zhang X.-Y."/>
            <person name="Zhou Q.-M."/>
            <person name="Zhang T."/>
            <person name="Li H."/>
            <person name="Yu Y.-F."/>
            <person name="Zhang X.-L."/>
            <person name="Hao X.-Y."/>
            <person name="Wang M."/>
            <person name="Wang L."/>
            <person name="Wei J.-C."/>
        </authorList>
    </citation>
    <scope>NUCLEOTIDE SEQUENCE [LARGE SCALE GENOMIC DNA]</scope>
    <source>
        <strain evidence="6">Z07020 / HMAS-L-300199</strain>
    </source>
</reference>
<keyword evidence="6" id="KW-1185">Reference proteome</keyword>
<proteinExistence type="predicted"/>
<feature type="domain" description="DUF7791" evidence="4">
    <location>
        <begin position="544"/>
        <end position="677"/>
    </location>
</feature>
<dbReference type="PROSITE" id="PS50297">
    <property type="entry name" value="ANK_REP_REGION"/>
    <property type="match status" value="1"/>
</dbReference>
<dbReference type="PANTHER" id="PTHR10039:SF5">
    <property type="entry name" value="NACHT DOMAIN-CONTAINING PROTEIN"/>
    <property type="match status" value="1"/>
</dbReference>
<dbReference type="PANTHER" id="PTHR10039">
    <property type="entry name" value="AMELOGENIN"/>
    <property type="match status" value="1"/>
</dbReference>
<dbReference type="AlphaFoldDB" id="U1HXG6"/>
<dbReference type="RefSeq" id="XP_007800251.1">
    <property type="nucleotide sequence ID" value="XM_007802060.1"/>
</dbReference>
<name>U1HXG6_ENDPU</name>
<keyword evidence="1" id="KW-0677">Repeat</keyword>
<evidence type="ECO:0000256" key="1">
    <source>
        <dbReference type="ARBA" id="ARBA00022737"/>
    </source>
</evidence>
<dbReference type="Gene3D" id="1.25.40.20">
    <property type="entry name" value="Ankyrin repeat-containing domain"/>
    <property type="match status" value="1"/>
</dbReference>
<evidence type="ECO:0000259" key="3">
    <source>
        <dbReference type="Pfam" id="PF24883"/>
    </source>
</evidence>
<dbReference type="InterPro" id="IPR036770">
    <property type="entry name" value="Ankyrin_rpt-contain_sf"/>
</dbReference>
<evidence type="ECO:0000313" key="5">
    <source>
        <dbReference type="EMBL" id="ERF74119.1"/>
    </source>
</evidence>
<organism evidence="5 6">
    <name type="scientific">Endocarpon pusillum (strain Z07020 / HMAS-L-300199)</name>
    <name type="common">Lichen-forming fungus</name>
    <dbReference type="NCBI Taxonomy" id="1263415"/>
    <lineage>
        <taxon>Eukaryota</taxon>
        <taxon>Fungi</taxon>
        <taxon>Dikarya</taxon>
        <taxon>Ascomycota</taxon>
        <taxon>Pezizomycotina</taxon>
        <taxon>Eurotiomycetes</taxon>
        <taxon>Chaetothyriomycetidae</taxon>
        <taxon>Verrucariales</taxon>
        <taxon>Verrucariaceae</taxon>
        <taxon>Endocarpon</taxon>
    </lineage>
</organism>
<dbReference type="Pfam" id="PF25053">
    <property type="entry name" value="DUF7791"/>
    <property type="match status" value="1"/>
</dbReference>
<dbReference type="SUPFAM" id="SSF52540">
    <property type="entry name" value="P-loop containing nucleoside triphosphate hydrolases"/>
    <property type="match status" value="1"/>
</dbReference>
<dbReference type="InterPro" id="IPR002110">
    <property type="entry name" value="Ankyrin_rpt"/>
</dbReference>
<dbReference type="PROSITE" id="PS50088">
    <property type="entry name" value="ANK_REPEAT"/>
    <property type="match status" value="1"/>
</dbReference>
<accession>U1HXG6</accession>
<dbReference type="Pfam" id="PF24883">
    <property type="entry name" value="NPHP3_N"/>
    <property type="match status" value="1"/>
</dbReference>
<dbReference type="OMA" id="CERTIGG"/>